<feature type="region of interest" description="Disordered" evidence="1">
    <location>
        <begin position="39"/>
        <end position="128"/>
    </location>
</feature>
<keyword evidence="4" id="KW-1185">Reference proteome</keyword>
<feature type="compositionally biased region" description="Basic and acidic residues" evidence="1">
    <location>
        <begin position="79"/>
        <end position="93"/>
    </location>
</feature>
<reference evidence="3 4" key="1">
    <citation type="journal article" date="2013" name="Curr. Biol.">
        <title>The Genome of the Foraminiferan Reticulomyxa filosa.</title>
        <authorList>
            <person name="Glockner G."/>
            <person name="Hulsmann N."/>
            <person name="Schleicher M."/>
            <person name="Noegel A.A."/>
            <person name="Eichinger L."/>
            <person name="Gallinger C."/>
            <person name="Pawlowski J."/>
            <person name="Sierra R."/>
            <person name="Euteneuer U."/>
            <person name="Pillet L."/>
            <person name="Moustafa A."/>
            <person name="Platzer M."/>
            <person name="Groth M."/>
            <person name="Szafranski K."/>
            <person name="Schliwa M."/>
        </authorList>
    </citation>
    <scope>NUCLEOTIDE SEQUENCE [LARGE SCALE GENOMIC DNA]</scope>
</reference>
<feature type="transmembrane region" description="Helical" evidence="2">
    <location>
        <begin position="6"/>
        <end position="30"/>
    </location>
</feature>
<evidence type="ECO:0000313" key="4">
    <source>
        <dbReference type="Proteomes" id="UP000023152"/>
    </source>
</evidence>
<keyword evidence="2" id="KW-0472">Membrane</keyword>
<organism evidence="3 4">
    <name type="scientific">Reticulomyxa filosa</name>
    <dbReference type="NCBI Taxonomy" id="46433"/>
    <lineage>
        <taxon>Eukaryota</taxon>
        <taxon>Sar</taxon>
        <taxon>Rhizaria</taxon>
        <taxon>Retaria</taxon>
        <taxon>Foraminifera</taxon>
        <taxon>Monothalamids</taxon>
        <taxon>Reticulomyxidae</taxon>
        <taxon>Reticulomyxa</taxon>
    </lineage>
</organism>
<evidence type="ECO:0000313" key="3">
    <source>
        <dbReference type="EMBL" id="ETO20643.1"/>
    </source>
</evidence>
<dbReference type="Proteomes" id="UP000023152">
    <property type="component" value="Unassembled WGS sequence"/>
</dbReference>
<dbReference type="EMBL" id="ASPP01012397">
    <property type="protein sequence ID" value="ETO20643.1"/>
    <property type="molecule type" value="Genomic_DNA"/>
</dbReference>
<keyword evidence="2" id="KW-0812">Transmembrane</keyword>
<gene>
    <name evidence="3" type="ORF">RFI_16574</name>
</gene>
<feature type="compositionally biased region" description="Acidic residues" evidence="1">
    <location>
        <begin position="47"/>
        <end position="78"/>
    </location>
</feature>
<evidence type="ECO:0000256" key="2">
    <source>
        <dbReference type="SAM" id="Phobius"/>
    </source>
</evidence>
<accession>X6N403</accession>
<feature type="compositionally biased region" description="Basic residues" evidence="1">
    <location>
        <begin position="111"/>
        <end position="128"/>
    </location>
</feature>
<protein>
    <submittedName>
        <fullName evidence="3">Phosphatidylinositol transfer protein</fullName>
    </submittedName>
</protein>
<sequence>MMMSILITIIIIIIIIIIMTMTMTMTMIMMKGKRKTMKMKMKMKMSDDDDDDDGNDDDNNDDERDANENGDADEDDENDEKKSHVANESDRKYNHYNVLANGSMNGGHKDTAKKHSRDQHHSKTNHKASQRLKMAMTEYDASLQKYSTFETVHRECLHELKQSYKVTKTIDLITSPGCVILQGTIDDMTRDMNIIRQFENAHDRNGLYEYF</sequence>
<evidence type="ECO:0000256" key="1">
    <source>
        <dbReference type="SAM" id="MobiDB-lite"/>
    </source>
</evidence>
<proteinExistence type="predicted"/>
<dbReference type="AlphaFoldDB" id="X6N403"/>
<keyword evidence="2" id="KW-1133">Transmembrane helix</keyword>
<comment type="caution">
    <text evidence="3">The sequence shown here is derived from an EMBL/GenBank/DDBJ whole genome shotgun (WGS) entry which is preliminary data.</text>
</comment>
<name>X6N403_RETFI</name>